<evidence type="ECO:0008006" key="4">
    <source>
        <dbReference type="Google" id="ProtNLM"/>
    </source>
</evidence>
<gene>
    <name evidence="2" type="ORF">DC366_02650</name>
</gene>
<dbReference type="Proteomes" id="UP000244446">
    <property type="component" value="Unassembled WGS sequence"/>
</dbReference>
<keyword evidence="3" id="KW-1185">Reference proteome</keyword>
<evidence type="ECO:0000313" key="3">
    <source>
        <dbReference type="Proteomes" id="UP000244446"/>
    </source>
</evidence>
<dbReference type="AlphaFoldDB" id="A0A2T7GBS4"/>
<comment type="caution">
    <text evidence="2">The sequence shown here is derived from an EMBL/GenBank/DDBJ whole genome shotgun (WGS) entry which is preliminary data.</text>
</comment>
<proteinExistence type="predicted"/>
<dbReference type="SUPFAM" id="SSF69635">
    <property type="entry name" value="Type III secretory system chaperone-like"/>
    <property type="match status" value="1"/>
</dbReference>
<evidence type="ECO:0000313" key="2">
    <source>
        <dbReference type="EMBL" id="PVA11856.1"/>
    </source>
</evidence>
<dbReference type="Gene3D" id="3.30.1460.10">
    <property type="match status" value="1"/>
</dbReference>
<evidence type="ECO:0000256" key="1">
    <source>
        <dbReference type="SAM" id="SignalP"/>
    </source>
</evidence>
<accession>A0A2T7GBS4</accession>
<sequence>MLAIWAALVFPGAPVHAATAERAAGEAGAIMRPMTAERLSRIVAALDPDATRHGKGWRLIVGGQIVLLTADAEAGRLRAMVPIRSTDGLEAADLTRLMQANFDAALDGRYAIARGILWSVFVHPLPTLDKDHLIAGLAQVATLAQTYGTLYSGGALQFGGGDSGDLQRSLIDELTRRGDDI</sequence>
<protein>
    <recommendedName>
        <fullName evidence="4">YbjN domain-containing protein</fullName>
    </recommendedName>
</protein>
<feature type="signal peptide" evidence="1">
    <location>
        <begin position="1"/>
        <end position="17"/>
    </location>
</feature>
<keyword evidence="1" id="KW-0732">Signal</keyword>
<feature type="chain" id="PRO_5015519677" description="YbjN domain-containing protein" evidence="1">
    <location>
        <begin position="18"/>
        <end position="181"/>
    </location>
</feature>
<reference evidence="2 3" key="1">
    <citation type="submission" date="2018-04" db="EMBL/GenBank/DDBJ databases">
        <title>Pelagivirga bohaiensis gen. nov., sp. nov., a bacterium isolated from the Bohai Sea.</title>
        <authorList>
            <person name="Ji X."/>
        </authorList>
    </citation>
    <scope>NUCLEOTIDE SEQUENCE [LARGE SCALE GENOMIC DNA]</scope>
    <source>
        <strain evidence="2 3">BH-SD19</strain>
    </source>
</reference>
<dbReference type="EMBL" id="QCYH01000001">
    <property type="protein sequence ID" value="PVA11856.1"/>
    <property type="molecule type" value="Genomic_DNA"/>
</dbReference>
<name>A0A2T7GBS4_9RHOB</name>
<organism evidence="2 3">
    <name type="scientific">Pelagivirga sediminicola</name>
    <dbReference type="NCBI Taxonomy" id="2170575"/>
    <lineage>
        <taxon>Bacteria</taxon>
        <taxon>Pseudomonadati</taxon>
        <taxon>Pseudomonadota</taxon>
        <taxon>Alphaproteobacteria</taxon>
        <taxon>Rhodobacterales</taxon>
        <taxon>Paracoccaceae</taxon>
        <taxon>Pelagivirga</taxon>
    </lineage>
</organism>